<dbReference type="AlphaFoldDB" id="A0A8T0JFL4"/>
<dbReference type="SUPFAM" id="SSF50129">
    <property type="entry name" value="GroES-like"/>
    <property type="match status" value="1"/>
</dbReference>
<dbReference type="Pfam" id="PF08240">
    <property type="entry name" value="ADH_N"/>
    <property type="match status" value="1"/>
</dbReference>
<evidence type="ECO:0000313" key="3">
    <source>
        <dbReference type="Proteomes" id="UP000743370"/>
    </source>
</evidence>
<dbReference type="InterPro" id="IPR011032">
    <property type="entry name" value="GroES-like_sf"/>
</dbReference>
<dbReference type="SUPFAM" id="SSF51735">
    <property type="entry name" value="NAD(P)-binding Rossmann-fold domains"/>
    <property type="match status" value="1"/>
</dbReference>
<evidence type="ECO:0000313" key="2">
    <source>
        <dbReference type="EMBL" id="KAG2371996.1"/>
    </source>
</evidence>
<evidence type="ECO:0000259" key="1">
    <source>
        <dbReference type="SMART" id="SM00829"/>
    </source>
</evidence>
<dbReference type="Gene3D" id="3.90.180.10">
    <property type="entry name" value="Medium-chain alcohol dehydrogenases, catalytic domain"/>
    <property type="match status" value="1"/>
</dbReference>
<feature type="domain" description="Enoyl reductase (ER)" evidence="1">
    <location>
        <begin position="38"/>
        <end position="394"/>
    </location>
</feature>
<dbReference type="InterPro" id="IPR052585">
    <property type="entry name" value="Lipid_raft_assoc_Zn_ADH"/>
</dbReference>
<dbReference type="Gene3D" id="3.40.50.720">
    <property type="entry name" value="NAD(P)-binding Rossmann-like Domain"/>
    <property type="match status" value="1"/>
</dbReference>
<proteinExistence type="predicted"/>
<dbReference type="SMART" id="SM00829">
    <property type="entry name" value="PKS_ER"/>
    <property type="match status" value="1"/>
</dbReference>
<dbReference type="InterPro" id="IPR020843">
    <property type="entry name" value="ER"/>
</dbReference>
<dbReference type="InterPro" id="IPR036291">
    <property type="entry name" value="NAD(P)-bd_dom_sf"/>
</dbReference>
<dbReference type="PANTHER" id="PTHR43482:SF1">
    <property type="entry name" value="PROTEIN AST1-RELATED"/>
    <property type="match status" value="1"/>
</dbReference>
<comment type="caution">
    <text evidence="2">The sequence shown here is derived from an EMBL/GenBank/DDBJ whole genome shotgun (WGS) entry which is preliminary data.</text>
</comment>
<dbReference type="PANTHER" id="PTHR43482">
    <property type="entry name" value="PROTEIN AST1-RELATED"/>
    <property type="match status" value="1"/>
</dbReference>
<sequence length="396" mass="42871">MRIPSNRDFTRITPSAFSYHRFKSYVSDCRAVLLPSFGGPHLLELRSNVQVPQLKPHEVLVHTRAVSVNPLDTRMRAGYGRSIFERLLPLILGRDISGEVAAVGASVTSVSVGEQVFGALHPTAVRGTYTDYAILSEDEVTPKPDSLTHVEASAIPFAALTAWRGLKCTARISEGQRILVVGGGGAVGLAAIQLAVAAGCSVVTTCGSQSVERLLAAGAEQAVDYVAEEFGRRAEARPGGWTYQVSLEDGQKKKTRGCCPKDVELAVKGKFDAVLDTIGVSETERIGINFLKRGGHYMTLQGEAASLADRYGLAIGLPAATALLLNKQLLYRCTRGIEYSWTYMRADSDGLNEIRKLCEAGKMKIPVHTTFPITQVKEAHEAKDKKLIPGKIFIKM</sequence>
<dbReference type="EMBL" id="JABFOF010000011">
    <property type="protein sequence ID" value="KAG2371996.1"/>
    <property type="molecule type" value="Genomic_DNA"/>
</dbReference>
<dbReference type="Proteomes" id="UP000743370">
    <property type="component" value="Unassembled WGS sequence"/>
</dbReference>
<protein>
    <recommendedName>
        <fullName evidence="1">Enoyl reductase (ER) domain-containing protein</fullName>
    </recommendedName>
</protein>
<accession>A0A8T0JFL4</accession>
<reference evidence="2 3" key="1">
    <citation type="submission" date="2020-05" db="EMBL/GenBank/DDBJ databases">
        <title>Vigna angularis (adzuki bean) Var. LongXiaoDou No. 4 denovo assembly.</title>
        <authorList>
            <person name="Xiang H."/>
        </authorList>
    </citation>
    <scope>NUCLEOTIDE SEQUENCE [LARGE SCALE GENOMIC DNA]</scope>
    <source>
        <tissue evidence="2">Leaf</tissue>
    </source>
</reference>
<name>A0A8T0JFL4_PHAAN</name>
<dbReference type="GO" id="GO:0016491">
    <property type="term" value="F:oxidoreductase activity"/>
    <property type="evidence" value="ECO:0007669"/>
    <property type="project" value="InterPro"/>
</dbReference>
<organism evidence="2 3">
    <name type="scientific">Phaseolus angularis</name>
    <name type="common">Azuki bean</name>
    <name type="synonym">Vigna angularis</name>
    <dbReference type="NCBI Taxonomy" id="3914"/>
    <lineage>
        <taxon>Eukaryota</taxon>
        <taxon>Viridiplantae</taxon>
        <taxon>Streptophyta</taxon>
        <taxon>Embryophyta</taxon>
        <taxon>Tracheophyta</taxon>
        <taxon>Spermatophyta</taxon>
        <taxon>Magnoliopsida</taxon>
        <taxon>eudicotyledons</taxon>
        <taxon>Gunneridae</taxon>
        <taxon>Pentapetalae</taxon>
        <taxon>rosids</taxon>
        <taxon>fabids</taxon>
        <taxon>Fabales</taxon>
        <taxon>Fabaceae</taxon>
        <taxon>Papilionoideae</taxon>
        <taxon>50 kb inversion clade</taxon>
        <taxon>NPAAA clade</taxon>
        <taxon>indigoferoid/millettioid clade</taxon>
        <taxon>Phaseoleae</taxon>
        <taxon>Vigna</taxon>
    </lineage>
</organism>
<dbReference type="InterPro" id="IPR013154">
    <property type="entry name" value="ADH-like_N"/>
</dbReference>
<gene>
    <name evidence="2" type="ORF">HKW66_Vig0241170</name>
</gene>
<dbReference type="Pfam" id="PF13602">
    <property type="entry name" value="ADH_zinc_N_2"/>
    <property type="match status" value="1"/>
</dbReference>